<reference evidence="5 6" key="2">
    <citation type="journal article" date="2010" name="J. Bacteriol.">
        <title>Genome sequence of the polysaccharide-degrading, thermophilic anaerobe Spirochaeta thermophila DSM 6192.</title>
        <authorList>
            <person name="Angelov A."/>
            <person name="Liebl S."/>
            <person name="Ballschmiter M."/>
            <person name="Bomeke M."/>
            <person name="Lehmann R."/>
            <person name="Liesegang H."/>
            <person name="Daniel R."/>
            <person name="Liebl W."/>
        </authorList>
    </citation>
    <scope>NUCLEOTIDE SEQUENCE [LARGE SCALE GENOMIC DNA]</scope>
    <source>
        <strain evidence="6">ATCC 49972 / DSM 6192 / RI 19.B1</strain>
    </source>
</reference>
<evidence type="ECO:0000313" key="6">
    <source>
        <dbReference type="Proteomes" id="UP000001296"/>
    </source>
</evidence>
<dbReference type="PROSITE" id="PS52006">
    <property type="entry name" value="GH64"/>
    <property type="match status" value="1"/>
</dbReference>
<dbReference type="EMBL" id="CP001698">
    <property type="protein sequence ID" value="ADN01504.1"/>
    <property type="molecule type" value="Genomic_DNA"/>
</dbReference>
<dbReference type="InterPro" id="IPR006584">
    <property type="entry name" value="Cellulose-bd_IV"/>
</dbReference>
<gene>
    <name evidence="5" type="ordered locus">STHERM_c05350</name>
</gene>
<protein>
    <submittedName>
        <fullName evidence="5">Uncharacterized protein</fullName>
    </submittedName>
</protein>
<dbReference type="Proteomes" id="UP000001296">
    <property type="component" value="Chromosome"/>
</dbReference>
<accession>E0RQK0</accession>
<evidence type="ECO:0000313" key="5">
    <source>
        <dbReference type="EMBL" id="ADN01504.1"/>
    </source>
</evidence>
<evidence type="ECO:0000259" key="4">
    <source>
        <dbReference type="PROSITE" id="PS52006"/>
    </source>
</evidence>
<dbReference type="PROSITE" id="PS51257">
    <property type="entry name" value="PROKAR_LIPOPROTEIN"/>
    <property type="match status" value="1"/>
</dbReference>
<dbReference type="InterPro" id="IPR005084">
    <property type="entry name" value="CBM6"/>
</dbReference>
<dbReference type="Pfam" id="PF16483">
    <property type="entry name" value="Glyco_hydro_64"/>
    <property type="match status" value="1"/>
</dbReference>
<dbReference type="Gene3D" id="3.30.920.50">
    <property type="entry name" value="Beta-1,3-glucanase, C-terminal domain"/>
    <property type="match status" value="1"/>
</dbReference>
<evidence type="ECO:0000259" key="2">
    <source>
        <dbReference type="PROSITE" id="PS51175"/>
    </source>
</evidence>
<dbReference type="KEGG" id="sta:STHERM_c05350"/>
<dbReference type="Pfam" id="PF03422">
    <property type="entry name" value="CBM_6"/>
    <property type="match status" value="1"/>
</dbReference>
<reference key="1">
    <citation type="submission" date="2009-08" db="EMBL/GenBank/DDBJ databases">
        <title>The genome sequence of Spirochaeta thermophila DSM6192.</title>
        <authorList>
            <person name="Angelov A."/>
            <person name="Mientus M."/>
            <person name="Wittenberg S."/>
            <person name="Lehmann R."/>
            <person name="Liesegang H."/>
            <person name="Daniel R."/>
            <person name="Liebl W."/>
        </authorList>
    </citation>
    <scope>NUCLEOTIDE SEQUENCE</scope>
    <source>
        <strain>DSM 6192</strain>
    </source>
</reference>
<dbReference type="InterPro" id="IPR032477">
    <property type="entry name" value="Glyco_hydro_64"/>
</dbReference>
<dbReference type="eggNOG" id="COG2273">
    <property type="taxonomic scope" value="Bacteria"/>
</dbReference>
<name>E0RQK0_WINT6</name>
<dbReference type="Gene3D" id="2.60.110.10">
    <property type="entry name" value="Thaumatin"/>
    <property type="match status" value="1"/>
</dbReference>
<dbReference type="Pfam" id="PF22184">
    <property type="entry name" value="CBM_56"/>
    <property type="match status" value="1"/>
</dbReference>
<dbReference type="eggNOG" id="COG3250">
    <property type="taxonomic scope" value="Bacteria"/>
</dbReference>
<dbReference type="PROSITE" id="PS51175">
    <property type="entry name" value="CBM6"/>
    <property type="match status" value="1"/>
</dbReference>
<dbReference type="PANTHER" id="PTHR38165">
    <property type="match status" value="1"/>
</dbReference>
<dbReference type="AlphaFoldDB" id="E0RQK0"/>
<dbReference type="SMART" id="SM00606">
    <property type="entry name" value="CBD_IV"/>
    <property type="match status" value="1"/>
</dbReference>
<dbReference type="SUPFAM" id="SSF49785">
    <property type="entry name" value="Galactose-binding domain-like"/>
    <property type="match status" value="1"/>
</dbReference>
<dbReference type="GO" id="GO:0030246">
    <property type="term" value="F:carbohydrate binding"/>
    <property type="evidence" value="ECO:0007669"/>
    <property type="project" value="UniProtKB-UniRule"/>
</dbReference>
<dbReference type="InterPro" id="IPR047569">
    <property type="entry name" value="CBM56"/>
</dbReference>
<feature type="domain" description="GH64" evidence="4">
    <location>
        <begin position="283"/>
        <end position="639"/>
    </location>
</feature>
<sequence length="639" mass="70301">MRRYLPYLAPLMLVLMLLIACEGGIVNLSGDLVSRAAFESGCDYVDADTARIWLTAADAGWADVHYKVNGGGQLNVRMNRDGTYFWYEVNGLSEGDVIDYWFTIGFNAGAQDTGWYSYTHTAGGSTPTPTPTPAGSTTFVIEAEDYAAMSGVQTESCVEGGLNVGWIDAGDWMAYASRYFEGGEYLIEYRVASLNGGGQLSADLDAGSIVLGSVSIPSTGGWQNWTTVSHTVTIPAGNHAFGIYAVSGGWNINWIRFTYLGGSGSTPTPTPSSSPSFIPLSPGMELTIQFLNKTGGRVDDSRIYAAIIGRDGGNRWCYLTPEGTAKVIEAGDTSDQWFFRLDTIAGFQVPPVFTSARLYMSMDSPLVMSAVVDATGSVGIVQPDLGNPSDPNQEIIFDWAEFTVHSGTFWGNTTQVDQFGFPYTLAVYSDGGTLVKKVGIDRPRDEVFSLFDSYVPSEFRSLNHYPYRILAPAKESFGEGKPNASYFDAYVDTVWNQYRNQTLTITHPLGTFQGRVLSDHRMEFTRLEDGQKFYIQRRPNDTEILEGSGVLASGNTVELALEAWICAAFNRHVVHYPDSSYWNDPAYYYLDSPANWYAAFWHEISLGGLAYGFCYDDVNDQSTLIEAPNVRAVVIELYW</sequence>
<feature type="domain" description="CBM6" evidence="2">
    <location>
        <begin position="139"/>
        <end position="258"/>
    </location>
</feature>
<keyword evidence="1" id="KW-0732">Signal</keyword>
<dbReference type="PANTHER" id="PTHR38165:SF1">
    <property type="entry name" value="GLUCANASE B"/>
    <property type="match status" value="1"/>
</dbReference>
<dbReference type="PaxDb" id="665571-STHERM_c05350"/>
<dbReference type="CAZy" id="CBM6">
    <property type="family name" value="Carbohydrate-Binding Module Family 6"/>
</dbReference>
<feature type="domain" description="CBM56" evidence="3">
    <location>
        <begin position="33"/>
        <end position="120"/>
    </location>
</feature>
<organism evidence="5 6">
    <name type="scientific">Winmispira thermophila (strain ATCC 49972 / DSM 6192 / RI 19.B1)</name>
    <name type="common">Spirochaeta thermophila</name>
    <dbReference type="NCBI Taxonomy" id="665571"/>
    <lineage>
        <taxon>Bacteria</taxon>
        <taxon>Pseudomonadati</taxon>
        <taxon>Spirochaetota</taxon>
        <taxon>Spirochaetia</taxon>
        <taxon>Winmispirales</taxon>
        <taxon>Winmispiraceae</taxon>
        <taxon>Winmispira</taxon>
    </lineage>
</organism>
<dbReference type="InterPro" id="IPR037398">
    <property type="entry name" value="Glyco_hydro_64_fam"/>
</dbReference>
<evidence type="ECO:0000259" key="3">
    <source>
        <dbReference type="PROSITE" id="PS52005"/>
    </source>
</evidence>
<dbReference type="InterPro" id="IPR042517">
    <property type="entry name" value="Glyco_hydro_64_N_2"/>
</dbReference>
<dbReference type="Gene3D" id="2.60.120.260">
    <property type="entry name" value="Galactose-binding domain-like"/>
    <property type="match status" value="1"/>
</dbReference>
<dbReference type="CDD" id="cd04080">
    <property type="entry name" value="CBM6_cellulase-like"/>
    <property type="match status" value="1"/>
</dbReference>
<dbReference type="RefSeq" id="WP_013313345.1">
    <property type="nucleotide sequence ID" value="NC_014484.1"/>
</dbReference>
<dbReference type="CAZy" id="GH64">
    <property type="family name" value="Glycoside Hydrolase Family 64"/>
</dbReference>
<dbReference type="HOGENOM" id="CLU_032886_1_0_12"/>
<dbReference type="InterPro" id="IPR008979">
    <property type="entry name" value="Galactose-bd-like_sf"/>
</dbReference>
<dbReference type="eggNOG" id="COG3669">
    <property type="taxonomic scope" value="Bacteria"/>
</dbReference>
<dbReference type="CDD" id="cd09214">
    <property type="entry name" value="GH64-like"/>
    <property type="match status" value="1"/>
</dbReference>
<dbReference type="InterPro" id="IPR037176">
    <property type="entry name" value="Osmotin/thaumatin-like_sf"/>
</dbReference>
<proteinExistence type="predicted"/>
<dbReference type="CAZy" id="CBM56">
    <property type="family name" value="Carbohydrate-Binding Module Family 56"/>
</dbReference>
<evidence type="ECO:0000256" key="1">
    <source>
        <dbReference type="ARBA" id="ARBA00022729"/>
    </source>
</evidence>
<dbReference type="PROSITE" id="PS52005">
    <property type="entry name" value="CBM56"/>
    <property type="match status" value="1"/>
</dbReference>